<dbReference type="EMBL" id="JBBEST010000001">
    <property type="protein sequence ID" value="MFM1345482.1"/>
    <property type="molecule type" value="Genomic_DNA"/>
</dbReference>
<accession>A0ABW9EU72</accession>
<organism evidence="2 3">
    <name type="scientific">Yersinia proxima</name>
    <dbReference type="NCBI Taxonomy" id="2890316"/>
    <lineage>
        <taxon>Bacteria</taxon>
        <taxon>Pseudomonadati</taxon>
        <taxon>Pseudomonadota</taxon>
        <taxon>Gammaproteobacteria</taxon>
        <taxon>Enterobacterales</taxon>
        <taxon>Yersiniaceae</taxon>
        <taxon>Yersinia</taxon>
    </lineage>
</organism>
<evidence type="ECO:0000256" key="1">
    <source>
        <dbReference type="SAM" id="Phobius"/>
    </source>
</evidence>
<gene>
    <name evidence="2" type="ORF">WFP14_02820</name>
</gene>
<comment type="caution">
    <text evidence="2">The sequence shown here is derived from an EMBL/GenBank/DDBJ whole genome shotgun (WGS) entry which is preliminary data.</text>
</comment>
<feature type="transmembrane region" description="Helical" evidence="1">
    <location>
        <begin position="39"/>
        <end position="58"/>
    </location>
</feature>
<dbReference type="Proteomes" id="UP001629523">
    <property type="component" value="Unassembled WGS sequence"/>
</dbReference>
<reference evidence="2 3" key="1">
    <citation type="journal article" date="2024" name="Infect. Genet. Evol.">
        <title>Characteristics and comparative genome analysis of Yersinia enterocolitica and related species associated with human infections in Switzerland 2019-2023.</title>
        <authorList>
            <person name="Stevens M.J.A."/>
            <person name="Horlbog J.A."/>
            <person name="Diethelm A."/>
            <person name="Stephan R."/>
            <person name="Nuesch-Inderbinen M."/>
        </authorList>
    </citation>
    <scope>NUCLEOTIDE SEQUENCE [LARGE SCALE GENOMIC DNA]</scope>
    <source>
        <strain evidence="2 3">N20-0302</strain>
    </source>
</reference>
<feature type="transmembrane region" description="Helical" evidence="1">
    <location>
        <begin position="64"/>
        <end position="83"/>
    </location>
</feature>
<keyword evidence="1" id="KW-0472">Membrane</keyword>
<dbReference type="RefSeq" id="WP_227728544.1">
    <property type="nucleotide sequence ID" value="NZ_CABHYX010000031.1"/>
</dbReference>
<keyword evidence="3" id="KW-1185">Reference proteome</keyword>
<dbReference type="PROSITE" id="PS51257">
    <property type="entry name" value="PROKAR_LIPOPROTEIN"/>
    <property type="match status" value="1"/>
</dbReference>
<keyword evidence="1" id="KW-0812">Transmembrane</keyword>
<sequence length="199" mass="22297">MAKVYFFIFFKWVTTLIPFIVGCYLFVDSLMHSRWLSGFTYLLVGSGGAFFVGISWYCQELRSGGVKIYFAIVTVIGVFAVFYESPFLKKNDVNISTDLTNSFTEMLTYCGGNSVLIGEGVLHCGAKPLYQALDFENQLMKAIHLGPVTSLIDGVYSASQDEKVDKCLTNYIAAQKVCPDAFVLVERKHPELKEFRGNK</sequence>
<proteinExistence type="predicted"/>
<keyword evidence="1" id="KW-1133">Transmembrane helix</keyword>
<evidence type="ECO:0000313" key="3">
    <source>
        <dbReference type="Proteomes" id="UP001629523"/>
    </source>
</evidence>
<evidence type="ECO:0000313" key="2">
    <source>
        <dbReference type="EMBL" id="MFM1345482.1"/>
    </source>
</evidence>
<protein>
    <submittedName>
        <fullName evidence="2">Uncharacterized protein</fullName>
    </submittedName>
</protein>
<feature type="transmembrane region" description="Helical" evidence="1">
    <location>
        <begin position="6"/>
        <end position="27"/>
    </location>
</feature>
<name>A0ABW9EU72_9GAMM</name>